<dbReference type="Pfam" id="PF00253">
    <property type="entry name" value="Ribosomal_S14"/>
    <property type="match status" value="1"/>
</dbReference>
<organism evidence="4 6">
    <name type="scientific">Haloferax gibbonsii</name>
    <dbReference type="NCBI Taxonomy" id="35746"/>
    <lineage>
        <taxon>Archaea</taxon>
        <taxon>Methanobacteriati</taxon>
        <taxon>Methanobacteriota</taxon>
        <taxon>Stenosarchaea group</taxon>
        <taxon>Halobacteria</taxon>
        <taxon>Halobacteriales</taxon>
        <taxon>Haloferacaceae</taxon>
        <taxon>Haloferax</taxon>
    </lineage>
</organism>
<keyword evidence="2" id="KW-0687">Ribonucleoprotein</keyword>
<protein>
    <submittedName>
        <fullName evidence="5">Homolog to 30S ribosomal protein S14</fullName>
    </submittedName>
    <submittedName>
        <fullName evidence="4">Ribosomal protein S14.2</fullName>
    </submittedName>
</protein>
<reference evidence="4" key="2">
    <citation type="submission" date="2015-06" db="EMBL/GenBank/DDBJ databases">
        <authorList>
            <person name="Hoefler B.C."/>
            <person name="Straight P.D."/>
        </authorList>
    </citation>
    <scope>NUCLEOTIDE SEQUENCE [LARGE SCALE GENOMIC DNA]</scope>
    <source>
        <strain evidence="4">ARA6</strain>
        <plasmid evidence="4">pHG2</plasmid>
    </source>
</reference>
<dbReference type="Gene3D" id="4.10.830.10">
    <property type="entry name" value="30s Ribosomal Protein S14, Chain N"/>
    <property type="match status" value="1"/>
</dbReference>
<sequence>MTRQSSQPDSGIERSNDARDDDRHVCRMTGREQGLVSKYDIWLCRQSFRELAPKIGFKKYD</sequence>
<dbReference type="EMBL" id="CP011949">
    <property type="protein sequence ID" value="AKU09679.1"/>
    <property type="molecule type" value="Genomic_DNA"/>
</dbReference>
<dbReference type="GO" id="GO:0008270">
    <property type="term" value="F:zinc ion binding"/>
    <property type="evidence" value="ECO:0007669"/>
    <property type="project" value="InterPro"/>
</dbReference>
<dbReference type="AlphaFoldDB" id="A0A0K1IZ06"/>
<geneLocation type="plasmid" evidence="4 6">
    <name>pHG2</name>
</geneLocation>
<feature type="region of interest" description="Disordered" evidence="3">
    <location>
        <begin position="1"/>
        <end position="23"/>
    </location>
</feature>
<dbReference type="KEGG" id="hgi:ABY42_17900"/>
<gene>
    <name evidence="4" type="ORF">ABY42_17900</name>
    <name evidence="5" type="ORF">HfgLR_24355</name>
</gene>
<proteinExistence type="predicted"/>
<dbReference type="InterPro" id="IPR043140">
    <property type="entry name" value="Ribosomal_uS14_sf"/>
</dbReference>
<dbReference type="Proteomes" id="UP000663064">
    <property type="component" value="Plasmid pHGLR2"/>
</dbReference>
<keyword evidence="1 4" id="KW-0689">Ribosomal protein</keyword>
<geneLocation type="plasmid" evidence="5 7">
    <name>pHGLR2</name>
</geneLocation>
<dbReference type="GO" id="GO:0002181">
    <property type="term" value="P:cytoplasmic translation"/>
    <property type="evidence" value="ECO:0007669"/>
    <property type="project" value="TreeGrafter"/>
</dbReference>
<reference evidence="5" key="3">
    <citation type="journal article" date="2021" name="Front. Microbiol.">
        <title>Cellular and Genomic Properties of Haloferax gibbonsii LR2-5, the Host of Euryarchaeal Virus HFTV1.</title>
        <authorList>
            <person name="Tittes C."/>
            <person name="Schwarzer S."/>
            <person name="Pfeiffer F."/>
            <person name="Dyall-Smith M."/>
            <person name="Rodriguez-Franco M."/>
            <person name="Oksanen H.M."/>
            <person name="Quax T.E.F."/>
        </authorList>
    </citation>
    <scope>NUCLEOTIDE SEQUENCE</scope>
    <source>
        <strain evidence="5">LR2-5</strain>
        <plasmid evidence="5 7">pHGLR2</plasmid>
    </source>
</reference>
<accession>A0A0K1IZ06</accession>
<dbReference type="PANTHER" id="PTHR12010:SF2">
    <property type="entry name" value="40S RIBOSOMAL PROTEIN S29"/>
    <property type="match status" value="1"/>
</dbReference>
<dbReference type="GO" id="GO:0022627">
    <property type="term" value="C:cytosolic small ribosomal subunit"/>
    <property type="evidence" value="ECO:0007669"/>
    <property type="project" value="TreeGrafter"/>
</dbReference>
<evidence type="ECO:0000313" key="5">
    <source>
        <dbReference type="EMBL" id="QOS14055.1"/>
    </source>
</evidence>
<dbReference type="InterPro" id="IPR039744">
    <property type="entry name" value="RIbosomal_uS14_euk_arc"/>
</dbReference>
<evidence type="ECO:0000256" key="3">
    <source>
        <dbReference type="SAM" id="MobiDB-lite"/>
    </source>
</evidence>
<dbReference type="GO" id="GO:0003735">
    <property type="term" value="F:structural constituent of ribosome"/>
    <property type="evidence" value="ECO:0007669"/>
    <property type="project" value="InterPro"/>
</dbReference>
<name>A0A0K1IZ06_HALGI</name>
<evidence type="ECO:0000313" key="6">
    <source>
        <dbReference type="Proteomes" id="UP000066124"/>
    </source>
</evidence>
<reference evidence="6" key="1">
    <citation type="journal article" date="2015" name="J. Biotechnol.">
        <title>Complete genome sequence of Haloferax gibbonsii strain ARA6, a potential producer of polyhydroxyalkanoates and halocins isolated from Araruama, Rio de Janeiro, Brasil.</title>
        <authorList>
            <person name="Pinto L.H."/>
            <person name="D'Alincourt Carvalho-Assef A.P."/>
            <person name="Vieira R.P."/>
            <person name="Clementino M.M."/>
            <person name="Albano R.M."/>
        </authorList>
    </citation>
    <scope>NUCLEOTIDE SEQUENCE [LARGE SCALE GENOMIC DNA]</scope>
    <source>
        <strain evidence="6">ARA6</strain>
        <plasmid evidence="6">Plasmid pHG2</plasmid>
    </source>
</reference>
<keyword evidence="4" id="KW-0614">Plasmid</keyword>
<dbReference type="InterPro" id="IPR001209">
    <property type="entry name" value="Ribosomal_uS14"/>
</dbReference>
<dbReference type="PANTHER" id="PTHR12010">
    <property type="entry name" value="40S RIBOSOMAL PROTEIN S29"/>
    <property type="match status" value="1"/>
</dbReference>
<dbReference type="Proteomes" id="UP000066124">
    <property type="component" value="Plasmid pHG2"/>
</dbReference>
<dbReference type="NCBIfam" id="NF004424">
    <property type="entry name" value="PRK05766.1"/>
    <property type="match status" value="1"/>
</dbReference>
<evidence type="ECO:0000313" key="4">
    <source>
        <dbReference type="EMBL" id="AKU09679.1"/>
    </source>
</evidence>
<evidence type="ECO:0000256" key="1">
    <source>
        <dbReference type="ARBA" id="ARBA00022980"/>
    </source>
</evidence>
<dbReference type="EMBL" id="CP063207">
    <property type="protein sequence ID" value="QOS14055.1"/>
    <property type="molecule type" value="Genomic_DNA"/>
</dbReference>
<feature type="compositionally biased region" description="Basic and acidic residues" evidence="3">
    <location>
        <begin position="11"/>
        <end position="23"/>
    </location>
</feature>
<evidence type="ECO:0000313" key="7">
    <source>
        <dbReference type="Proteomes" id="UP000663064"/>
    </source>
</evidence>
<dbReference type="PATRIC" id="fig|35746.4.peg.3917"/>
<evidence type="ECO:0000256" key="2">
    <source>
        <dbReference type="ARBA" id="ARBA00023274"/>
    </source>
</evidence>